<gene>
    <name evidence="1" type="ORF">AELLOGFF_04402</name>
</gene>
<organism evidence="1 2">
    <name type="scientific">Mycolicibacterium vanbaalenii</name>
    <name type="common">Mycobacterium vanbaalenii</name>
    <dbReference type="NCBI Taxonomy" id="110539"/>
    <lineage>
        <taxon>Bacteria</taxon>
        <taxon>Bacillati</taxon>
        <taxon>Actinomycetota</taxon>
        <taxon>Actinomycetes</taxon>
        <taxon>Mycobacteriales</taxon>
        <taxon>Mycobacteriaceae</taxon>
        <taxon>Mycolicibacterium</taxon>
    </lineage>
</organism>
<accession>A0A5S9QU31</accession>
<dbReference type="Proteomes" id="UP000430146">
    <property type="component" value="Unassembled WGS sequence"/>
</dbReference>
<dbReference type="EMBL" id="CACSIP010000019">
    <property type="protein sequence ID" value="CAA0121840.1"/>
    <property type="molecule type" value="Genomic_DNA"/>
</dbReference>
<dbReference type="AlphaFoldDB" id="A0A5S9QU31"/>
<protein>
    <recommendedName>
        <fullName evidence="3">CalU12 protein</fullName>
    </recommendedName>
</protein>
<evidence type="ECO:0000313" key="2">
    <source>
        <dbReference type="Proteomes" id="UP000430146"/>
    </source>
</evidence>
<reference evidence="1 2" key="1">
    <citation type="submission" date="2019-11" db="EMBL/GenBank/DDBJ databases">
        <authorList>
            <person name="Holert J."/>
        </authorList>
    </citation>
    <scope>NUCLEOTIDE SEQUENCE [LARGE SCALE GENOMIC DNA]</scope>
    <source>
        <strain evidence="1">BC8_1</strain>
    </source>
</reference>
<keyword evidence="2" id="KW-1185">Reference proteome</keyword>
<dbReference type="OrthoDB" id="4721017at2"/>
<dbReference type="Pfam" id="PF05988">
    <property type="entry name" value="DUF899"/>
    <property type="match status" value="1"/>
</dbReference>
<proteinExistence type="predicted"/>
<evidence type="ECO:0008006" key="3">
    <source>
        <dbReference type="Google" id="ProtNLM"/>
    </source>
</evidence>
<dbReference type="InterPro" id="IPR036249">
    <property type="entry name" value="Thioredoxin-like_sf"/>
</dbReference>
<dbReference type="InterPro" id="IPR010296">
    <property type="entry name" value="DUF899_thioredox"/>
</dbReference>
<dbReference type="RefSeq" id="WP_159230999.1">
    <property type="nucleotide sequence ID" value="NZ_CACSIP010000019.1"/>
</dbReference>
<dbReference type="SUPFAM" id="SSF52833">
    <property type="entry name" value="Thioredoxin-like"/>
    <property type="match status" value="1"/>
</dbReference>
<evidence type="ECO:0000313" key="1">
    <source>
        <dbReference type="EMBL" id="CAA0121840.1"/>
    </source>
</evidence>
<name>A0A5S9QU31_MYCVN</name>
<sequence length="224" mass="25898">MGTSEAMPPIVSRAEWDRARAELLVREKELIRLKDSVSAARRRLPMVAIETPYEFDTEAGPWSLLELFDGRRQLIVQHFMFGPDWDEGCSGCSMMADHIGPLSHLYAKDTSLVLVSRAPVGKLVAFKDRMGWDLPWVSSGRSSFNEDFHTTVDGEERHSISVFLRDGDRVFHTWQTFDRGEEPFMVVFDLLDLTPYGRQESWEDSPEGWPQEPPYEWMRLHDAY</sequence>